<organism evidence="3 4">
    <name type="scientific">Odynerus spinipes</name>
    <dbReference type="NCBI Taxonomy" id="1348599"/>
    <lineage>
        <taxon>Eukaryota</taxon>
        <taxon>Metazoa</taxon>
        <taxon>Ecdysozoa</taxon>
        <taxon>Arthropoda</taxon>
        <taxon>Hexapoda</taxon>
        <taxon>Insecta</taxon>
        <taxon>Pterygota</taxon>
        <taxon>Neoptera</taxon>
        <taxon>Endopterygota</taxon>
        <taxon>Hymenoptera</taxon>
        <taxon>Apocrita</taxon>
        <taxon>Aculeata</taxon>
        <taxon>Vespoidea</taxon>
        <taxon>Vespidae</taxon>
        <taxon>Eumeninae</taxon>
        <taxon>Odynerus</taxon>
    </lineage>
</organism>
<evidence type="ECO:0000313" key="4">
    <source>
        <dbReference type="Proteomes" id="UP001258017"/>
    </source>
</evidence>
<feature type="compositionally biased region" description="Basic and acidic residues" evidence="1">
    <location>
        <begin position="218"/>
        <end position="235"/>
    </location>
</feature>
<proteinExistence type="predicted"/>
<feature type="compositionally biased region" description="Basic and acidic residues" evidence="1">
    <location>
        <begin position="272"/>
        <end position="284"/>
    </location>
</feature>
<dbReference type="Gene3D" id="2.60.40.790">
    <property type="match status" value="1"/>
</dbReference>
<keyword evidence="4" id="KW-1185">Reference proteome</keyword>
<evidence type="ECO:0000313" key="3">
    <source>
        <dbReference type="EMBL" id="KAK2583693.1"/>
    </source>
</evidence>
<accession>A0AAD9RQ37</accession>
<dbReference type="InterPro" id="IPR052004">
    <property type="entry name" value="Dynein_assembly_factor_4"/>
</dbReference>
<name>A0AAD9RQ37_9HYME</name>
<dbReference type="GO" id="GO:0036159">
    <property type="term" value="P:inner dynein arm assembly"/>
    <property type="evidence" value="ECO:0007669"/>
    <property type="project" value="TreeGrafter"/>
</dbReference>
<feature type="domain" description="CS" evidence="2">
    <location>
        <begin position="4"/>
        <end position="88"/>
    </location>
</feature>
<feature type="compositionally biased region" description="Basic and acidic residues" evidence="1">
    <location>
        <begin position="167"/>
        <end position="176"/>
    </location>
</feature>
<dbReference type="PROSITE" id="PS51203">
    <property type="entry name" value="CS"/>
    <property type="match status" value="1"/>
</dbReference>
<dbReference type="AlphaFoldDB" id="A0AAD9RQ37"/>
<dbReference type="InterPro" id="IPR007052">
    <property type="entry name" value="CS_dom"/>
</dbReference>
<dbReference type="PANTHER" id="PTHR46492">
    <property type="entry name" value="DYNEIN ASSEMBLY FACTOR 4, AXONEMAL"/>
    <property type="match status" value="1"/>
</dbReference>
<protein>
    <recommendedName>
        <fullName evidence="2">CS domain-containing protein</fullName>
    </recommendedName>
</protein>
<reference evidence="3" key="2">
    <citation type="journal article" date="2023" name="Commun. Biol.">
        <title>Intrasexual cuticular hydrocarbon dimorphism in a wasp sheds light on hydrocarbon biosynthesis genes in Hymenoptera.</title>
        <authorList>
            <person name="Moris V.C."/>
            <person name="Podsiadlowski L."/>
            <person name="Martin S."/>
            <person name="Oeyen J.P."/>
            <person name="Donath A."/>
            <person name="Petersen M."/>
            <person name="Wilbrandt J."/>
            <person name="Misof B."/>
            <person name="Liedtke D."/>
            <person name="Thamm M."/>
            <person name="Scheiner R."/>
            <person name="Schmitt T."/>
            <person name="Niehuis O."/>
        </authorList>
    </citation>
    <scope>NUCLEOTIDE SEQUENCE</scope>
    <source>
        <strain evidence="3">GBR_01_08_01A</strain>
    </source>
</reference>
<reference evidence="3" key="1">
    <citation type="submission" date="2021-08" db="EMBL/GenBank/DDBJ databases">
        <authorList>
            <person name="Misof B."/>
            <person name="Oliver O."/>
            <person name="Podsiadlowski L."/>
            <person name="Donath A."/>
            <person name="Peters R."/>
            <person name="Mayer C."/>
            <person name="Rust J."/>
            <person name="Gunkel S."/>
            <person name="Lesny P."/>
            <person name="Martin S."/>
            <person name="Oeyen J.P."/>
            <person name="Petersen M."/>
            <person name="Panagiotis P."/>
            <person name="Wilbrandt J."/>
            <person name="Tanja T."/>
        </authorList>
    </citation>
    <scope>NUCLEOTIDE SEQUENCE</scope>
    <source>
        <strain evidence="3">GBR_01_08_01A</strain>
        <tissue evidence="3">Thorax + abdomen</tissue>
    </source>
</reference>
<dbReference type="SUPFAM" id="SSF48452">
    <property type="entry name" value="TPR-like"/>
    <property type="match status" value="1"/>
</dbReference>
<dbReference type="GO" id="GO:0003341">
    <property type="term" value="P:cilium movement"/>
    <property type="evidence" value="ECO:0007669"/>
    <property type="project" value="TreeGrafter"/>
</dbReference>
<dbReference type="Pfam" id="PF04969">
    <property type="entry name" value="CS"/>
    <property type="match status" value="1"/>
</dbReference>
<feature type="region of interest" description="Disordered" evidence="1">
    <location>
        <begin position="167"/>
        <end position="291"/>
    </location>
</feature>
<dbReference type="InterPro" id="IPR011990">
    <property type="entry name" value="TPR-like_helical_dom_sf"/>
</dbReference>
<dbReference type="SMART" id="SM00028">
    <property type="entry name" value="TPR"/>
    <property type="match status" value="3"/>
</dbReference>
<dbReference type="SUPFAM" id="SSF49764">
    <property type="entry name" value="HSP20-like chaperones"/>
    <property type="match status" value="1"/>
</dbReference>
<dbReference type="Gene3D" id="1.25.40.10">
    <property type="entry name" value="Tetratricopeptide repeat domain"/>
    <property type="match status" value="1"/>
</dbReference>
<dbReference type="PANTHER" id="PTHR46492:SF1">
    <property type="entry name" value="DYNEIN AXONEMAL ASSEMBLY FACTOR 4"/>
    <property type="match status" value="1"/>
</dbReference>
<evidence type="ECO:0000259" key="2">
    <source>
        <dbReference type="PROSITE" id="PS51203"/>
    </source>
</evidence>
<dbReference type="EMBL" id="JAIFRP010000030">
    <property type="protein sequence ID" value="KAK2583693.1"/>
    <property type="molecule type" value="Genomic_DNA"/>
</dbReference>
<dbReference type="InterPro" id="IPR008978">
    <property type="entry name" value="HSP20-like_chaperone"/>
</dbReference>
<dbReference type="GO" id="GO:0036158">
    <property type="term" value="P:outer dynein arm assembly"/>
    <property type="evidence" value="ECO:0007669"/>
    <property type="project" value="TreeGrafter"/>
</dbReference>
<evidence type="ECO:0000256" key="1">
    <source>
        <dbReference type="SAM" id="MobiDB-lite"/>
    </source>
</evidence>
<sequence length="506" mass="58407">MPVIIIKDYTWRQTLDYVIIYVPFKRRPKKVDFLVIDNYIKASCPPFMLELFLWANIIDQESSCTLDEDKVIFSLRKTDVGLEWPKLELDELDKDVKQSYRDRAIERIQTITKEREKNESEKRHYLQREAVRVQIDLDTAVLNKISAMRDSHRREAMEQLEDWRSKAEIPMLKDEQGTTQKNLKAYNRPITDSEILSNETNGSERGRNDEELQGGCNEPDRSELLYKDEFSKQENRSIGSSEIGSDTRHDSESIVIKESNVSTDSESNSDVESYHKGINDETLRKPSSKKIHGRGKELIDKILNGKLRRLNKIFDEPTKAIPLPRKSGTINITFSERSFPTPARESHQLEEQEWLEKQAEARRQTGFVAEDLRPEERDPQWLKDKGDEFFKAGNHLGAISAYSHGIKLSDKMASLYVNRSAAQYALGNYYRCVEDCSKALQLMEPKCEANRESRARCHARQGAALCKLSAPQHGIPELEAALKLAPDNESIKRDLFVAKQYYNIKD</sequence>
<gene>
    <name evidence="3" type="ORF">KPH14_009619</name>
</gene>
<dbReference type="Proteomes" id="UP001258017">
    <property type="component" value="Unassembled WGS sequence"/>
</dbReference>
<dbReference type="InterPro" id="IPR019734">
    <property type="entry name" value="TPR_rpt"/>
</dbReference>
<comment type="caution">
    <text evidence="3">The sequence shown here is derived from an EMBL/GenBank/DDBJ whole genome shotgun (WGS) entry which is preliminary data.</text>
</comment>
<feature type="compositionally biased region" description="Polar residues" evidence="1">
    <location>
        <begin position="259"/>
        <end position="271"/>
    </location>
</feature>